<gene>
    <name evidence="1" type="ORF">SAMN05661077_0862</name>
</gene>
<dbReference type="Proteomes" id="UP000183104">
    <property type="component" value="Unassembled WGS sequence"/>
</dbReference>
<proteinExistence type="predicted"/>
<evidence type="ECO:0000313" key="1">
    <source>
        <dbReference type="EMBL" id="SCX96569.1"/>
    </source>
</evidence>
<reference evidence="2" key="1">
    <citation type="submission" date="2016-10" db="EMBL/GenBank/DDBJ databases">
        <authorList>
            <person name="Varghese N."/>
        </authorList>
    </citation>
    <scope>NUCLEOTIDE SEQUENCE [LARGE SCALE GENOMIC DNA]</scope>
    <source>
        <strain evidence="2">HL 19</strain>
    </source>
</reference>
<keyword evidence="2" id="KW-1185">Reference proteome</keyword>
<dbReference type="AlphaFoldDB" id="A0A1G5C274"/>
<protein>
    <submittedName>
        <fullName evidence="1">Uncharacterized protein</fullName>
    </submittedName>
</protein>
<organism evidence="1 2">
    <name type="scientific">Thiohalorhabdus denitrificans</name>
    <dbReference type="NCBI Taxonomy" id="381306"/>
    <lineage>
        <taxon>Bacteria</taxon>
        <taxon>Pseudomonadati</taxon>
        <taxon>Pseudomonadota</taxon>
        <taxon>Gammaproteobacteria</taxon>
        <taxon>Thiohalorhabdales</taxon>
        <taxon>Thiohalorhabdaceae</taxon>
        <taxon>Thiohalorhabdus</taxon>
    </lineage>
</organism>
<sequence length="47" mass="5124">MSAPEGRMHPDAARGVTKRGRVLALRWSPRHGRGPQVFVEAAGTQDI</sequence>
<evidence type="ECO:0000313" key="2">
    <source>
        <dbReference type="Proteomes" id="UP000183104"/>
    </source>
</evidence>
<dbReference type="RefSeq" id="WP_156344093.1">
    <property type="nucleotide sequence ID" value="NZ_FMUN01000002.1"/>
</dbReference>
<name>A0A1G5C274_9GAMM</name>
<dbReference type="EMBL" id="FMUN01000002">
    <property type="protein sequence ID" value="SCX96569.1"/>
    <property type="molecule type" value="Genomic_DNA"/>
</dbReference>
<accession>A0A1G5C274</accession>